<evidence type="ECO:0000313" key="2">
    <source>
        <dbReference type="EMBL" id="KAK1282492.1"/>
    </source>
</evidence>
<name>A0AAV9C192_ACOCL</name>
<evidence type="ECO:0000313" key="1">
    <source>
        <dbReference type="EMBL" id="KAK1281931.1"/>
    </source>
</evidence>
<proteinExistence type="predicted"/>
<gene>
    <name evidence="2" type="ORF">QJS10_CPB22g00609</name>
    <name evidence="1" type="ORF">QJS10_CPB22g00618</name>
</gene>
<comment type="caution">
    <text evidence="2">The sequence shown here is derived from an EMBL/GenBank/DDBJ whole genome shotgun (WGS) entry which is preliminary data.</text>
</comment>
<dbReference type="AlphaFoldDB" id="A0AAV9C192"/>
<dbReference type="EMBL" id="JAUJYO010000022">
    <property type="protein sequence ID" value="KAK1282492.1"/>
    <property type="molecule type" value="Genomic_DNA"/>
</dbReference>
<accession>A0AAV9C192</accession>
<sequence>MRRPNRLIIRECGRPMHMLKPPRGMDNSHLNSKAMDSFILWNANPHYKWGWLHQVQWTPDVWH</sequence>
<reference evidence="2" key="2">
    <citation type="submission" date="2023-06" db="EMBL/GenBank/DDBJ databases">
        <authorList>
            <person name="Ma L."/>
            <person name="Liu K.-W."/>
            <person name="Li Z."/>
            <person name="Hsiao Y.-Y."/>
            <person name="Qi Y."/>
            <person name="Fu T."/>
            <person name="Tang G."/>
            <person name="Zhang D."/>
            <person name="Sun W.-H."/>
            <person name="Liu D.-K."/>
            <person name="Li Y."/>
            <person name="Chen G.-Z."/>
            <person name="Liu X.-D."/>
            <person name="Liao X.-Y."/>
            <person name="Jiang Y.-T."/>
            <person name="Yu X."/>
            <person name="Hao Y."/>
            <person name="Huang J."/>
            <person name="Zhao X.-W."/>
            <person name="Ke S."/>
            <person name="Chen Y.-Y."/>
            <person name="Wu W.-L."/>
            <person name="Hsu J.-L."/>
            <person name="Lin Y.-F."/>
            <person name="Huang M.-D."/>
            <person name="Li C.-Y."/>
            <person name="Huang L."/>
            <person name="Wang Z.-W."/>
            <person name="Zhao X."/>
            <person name="Zhong W.-Y."/>
            <person name="Peng D.-H."/>
            <person name="Ahmad S."/>
            <person name="Lan S."/>
            <person name="Zhang J.-S."/>
            <person name="Tsai W.-C."/>
            <person name="Van De Peer Y."/>
            <person name="Liu Z.-J."/>
        </authorList>
    </citation>
    <scope>NUCLEOTIDE SEQUENCE</scope>
    <source>
        <strain evidence="2">CP</strain>
        <tissue evidence="2">Leaves</tissue>
    </source>
</reference>
<evidence type="ECO:0000313" key="3">
    <source>
        <dbReference type="Proteomes" id="UP001180020"/>
    </source>
</evidence>
<keyword evidence="3" id="KW-1185">Reference proteome</keyword>
<dbReference type="EMBL" id="JAUJYO010000022">
    <property type="protein sequence ID" value="KAK1281931.1"/>
    <property type="molecule type" value="Genomic_DNA"/>
</dbReference>
<protein>
    <submittedName>
        <fullName evidence="2">Uncharacterized protein</fullName>
    </submittedName>
</protein>
<dbReference type="Proteomes" id="UP001180020">
    <property type="component" value="Unassembled WGS sequence"/>
</dbReference>
<reference evidence="2" key="1">
    <citation type="journal article" date="2023" name="Nat. Commun.">
        <title>Diploid and tetraploid genomes of Acorus and the evolution of monocots.</title>
        <authorList>
            <person name="Ma L."/>
            <person name="Liu K.W."/>
            <person name="Li Z."/>
            <person name="Hsiao Y.Y."/>
            <person name="Qi Y."/>
            <person name="Fu T."/>
            <person name="Tang G.D."/>
            <person name="Zhang D."/>
            <person name="Sun W.H."/>
            <person name="Liu D.K."/>
            <person name="Li Y."/>
            <person name="Chen G.Z."/>
            <person name="Liu X.D."/>
            <person name="Liao X.Y."/>
            <person name="Jiang Y.T."/>
            <person name="Yu X."/>
            <person name="Hao Y."/>
            <person name="Huang J."/>
            <person name="Zhao X.W."/>
            <person name="Ke S."/>
            <person name="Chen Y.Y."/>
            <person name="Wu W.L."/>
            <person name="Hsu J.L."/>
            <person name="Lin Y.F."/>
            <person name="Huang M.D."/>
            <person name="Li C.Y."/>
            <person name="Huang L."/>
            <person name="Wang Z.W."/>
            <person name="Zhao X."/>
            <person name="Zhong W.Y."/>
            <person name="Peng D.H."/>
            <person name="Ahmad S."/>
            <person name="Lan S."/>
            <person name="Zhang J.S."/>
            <person name="Tsai W.C."/>
            <person name="Van de Peer Y."/>
            <person name="Liu Z.J."/>
        </authorList>
    </citation>
    <scope>NUCLEOTIDE SEQUENCE</scope>
    <source>
        <strain evidence="2">CP</strain>
    </source>
</reference>
<organism evidence="2 3">
    <name type="scientific">Acorus calamus</name>
    <name type="common">Sweet flag</name>
    <dbReference type="NCBI Taxonomy" id="4465"/>
    <lineage>
        <taxon>Eukaryota</taxon>
        <taxon>Viridiplantae</taxon>
        <taxon>Streptophyta</taxon>
        <taxon>Embryophyta</taxon>
        <taxon>Tracheophyta</taxon>
        <taxon>Spermatophyta</taxon>
        <taxon>Magnoliopsida</taxon>
        <taxon>Liliopsida</taxon>
        <taxon>Acoraceae</taxon>
        <taxon>Acorus</taxon>
    </lineage>
</organism>